<dbReference type="eggNOG" id="KOG2488">
    <property type="taxonomic scope" value="Eukaryota"/>
</dbReference>
<dbReference type="VEuPathDB" id="FungiDB:HpaG805994"/>
<dbReference type="GO" id="GO:0005737">
    <property type="term" value="C:cytoplasm"/>
    <property type="evidence" value="ECO:0007669"/>
    <property type="project" value="UniProtKB-SubCell"/>
</dbReference>
<dbReference type="GO" id="GO:0043998">
    <property type="term" value="F:histone H2A acetyltransferase activity"/>
    <property type="evidence" value="ECO:0007669"/>
    <property type="project" value="InterPro"/>
</dbReference>
<evidence type="ECO:0000313" key="14">
    <source>
        <dbReference type="Proteomes" id="UP000011713"/>
    </source>
</evidence>
<dbReference type="GO" id="GO:1990189">
    <property type="term" value="F:protein N-terminal-serine acetyltransferase activity"/>
    <property type="evidence" value="ECO:0007669"/>
    <property type="project" value="UniProtKB-EC"/>
</dbReference>
<accession>M4BHW8</accession>
<evidence type="ECO:0000256" key="7">
    <source>
        <dbReference type="ARBA" id="ARBA00022679"/>
    </source>
</evidence>
<dbReference type="STRING" id="559515.M4BHW8"/>
<dbReference type="InterPro" id="IPR039949">
    <property type="entry name" value="NAA40"/>
</dbReference>
<dbReference type="InParanoid" id="M4BHW8"/>
<name>M4BHW8_HYAAE</name>
<evidence type="ECO:0000256" key="9">
    <source>
        <dbReference type="ARBA" id="ARBA00023315"/>
    </source>
</evidence>
<comment type="catalytic activity">
    <reaction evidence="11">
        <text>N-terminal L-seryl-[histone H4] + acetyl-CoA = N-terminal N(alpha)-acetyl-L-seryl-[histone H4] + CoA + H(+)</text>
        <dbReference type="Rhea" id="RHEA:50596"/>
        <dbReference type="Rhea" id="RHEA-COMP:12740"/>
        <dbReference type="Rhea" id="RHEA-COMP:12743"/>
        <dbReference type="ChEBI" id="CHEBI:15378"/>
        <dbReference type="ChEBI" id="CHEBI:57287"/>
        <dbReference type="ChEBI" id="CHEBI:57288"/>
        <dbReference type="ChEBI" id="CHEBI:64738"/>
        <dbReference type="ChEBI" id="CHEBI:83690"/>
        <dbReference type="EC" id="2.3.1.257"/>
    </reaction>
</comment>
<dbReference type="HOGENOM" id="CLU_051699_1_2_1"/>
<comment type="subcellular location">
    <subcellularLocation>
        <location evidence="2">Cytoplasm</location>
    </subcellularLocation>
    <subcellularLocation>
        <location evidence="1">Nucleus</location>
    </subcellularLocation>
</comment>
<dbReference type="CDD" id="cd04301">
    <property type="entry name" value="NAT_SF"/>
    <property type="match status" value="1"/>
</dbReference>
<evidence type="ECO:0000256" key="5">
    <source>
        <dbReference type="ARBA" id="ARBA00015043"/>
    </source>
</evidence>
<evidence type="ECO:0000256" key="8">
    <source>
        <dbReference type="ARBA" id="ARBA00023242"/>
    </source>
</evidence>
<dbReference type="PROSITE" id="PS51186">
    <property type="entry name" value="GNAT"/>
    <property type="match status" value="1"/>
</dbReference>
<evidence type="ECO:0000256" key="6">
    <source>
        <dbReference type="ARBA" id="ARBA00022490"/>
    </source>
</evidence>
<evidence type="ECO:0000259" key="12">
    <source>
        <dbReference type="PROSITE" id="PS51186"/>
    </source>
</evidence>
<evidence type="ECO:0000256" key="3">
    <source>
        <dbReference type="ARBA" id="ARBA00008870"/>
    </source>
</evidence>
<dbReference type="InterPro" id="IPR000182">
    <property type="entry name" value="GNAT_dom"/>
</dbReference>
<dbReference type="AlphaFoldDB" id="M4BHW8"/>
<keyword evidence="14" id="KW-1185">Reference proteome</keyword>
<feature type="domain" description="N-acetyltransferase" evidence="12">
    <location>
        <begin position="1"/>
        <end position="142"/>
    </location>
</feature>
<dbReference type="OMA" id="AYLHYRF"/>
<dbReference type="EnsemblProtists" id="HpaT805994">
    <property type="protein sequence ID" value="HpaP805994"/>
    <property type="gene ID" value="HpaG805994"/>
</dbReference>
<protein>
    <recommendedName>
        <fullName evidence="5">N-alpha-acetyltransferase 40</fullName>
        <ecNumber evidence="4">2.3.1.257</ecNumber>
    </recommendedName>
</protein>
<dbReference type="Proteomes" id="UP000011713">
    <property type="component" value="Unassembled WGS sequence"/>
</dbReference>
<evidence type="ECO:0000313" key="13">
    <source>
        <dbReference type="EnsemblProtists" id="HpaP805994"/>
    </source>
</evidence>
<dbReference type="SUPFAM" id="SSF55729">
    <property type="entry name" value="Acyl-CoA N-acyltransferases (Nat)"/>
    <property type="match status" value="1"/>
</dbReference>
<keyword evidence="6" id="KW-0963">Cytoplasm</keyword>
<reference evidence="14" key="1">
    <citation type="journal article" date="2010" name="Science">
        <title>Signatures of adaptation to obligate biotrophy in the Hyaloperonospora arabidopsidis genome.</title>
        <authorList>
            <person name="Baxter L."/>
            <person name="Tripathy S."/>
            <person name="Ishaque N."/>
            <person name="Boot N."/>
            <person name="Cabral A."/>
            <person name="Kemen E."/>
            <person name="Thines M."/>
            <person name="Ah-Fong A."/>
            <person name="Anderson R."/>
            <person name="Badejoko W."/>
            <person name="Bittner-Eddy P."/>
            <person name="Boore J.L."/>
            <person name="Chibucos M.C."/>
            <person name="Coates M."/>
            <person name="Dehal P."/>
            <person name="Delehaunty K."/>
            <person name="Dong S."/>
            <person name="Downton P."/>
            <person name="Dumas B."/>
            <person name="Fabro G."/>
            <person name="Fronick C."/>
            <person name="Fuerstenberg S.I."/>
            <person name="Fulton L."/>
            <person name="Gaulin E."/>
            <person name="Govers F."/>
            <person name="Hughes L."/>
            <person name="Humphray S."/>
            <person name="Jiang R.H."/>
            <person name="Judelson H."/>
            <person name="Kamoun S."/>
            <person name="Kyung K."/>
            <person name="Meijer H."/>
            <person name="Minx P."/>
            <person name="Morris P."/>
            <person name="Nelson J."/>
            <person name="Phuntumart V."/>
            <person name="Qutob D."/>
            <person name="Rehmany A."/>
            <person name="Rougon-Cardoso A."/>
            <person name="Ryden P."/>
            <person name="Torto-Alalibo T."/>
            <person name="Studholme D."/>
            <person name="Wang Y."/>
            <person name="Win J."/>
            <person name="Wood J."/>
            <person name="Clifton S.W."/>
            <person name="Rogers J."/>
            <person name="Van den Ackerveken G."/>
            <person name="Jones J.D."/>
            <person name="McDowell J.M."/>
            <person name="Beynon J."/>
            <person name="Tyler B.M."/>
        </authorList>
    </citation>
    <scope>NUCLEOTIDE SEQUENCE [LARGE SCALE GENOMIC DNA]</scope>
    <source>
        <strain evidence="14">Emoy2</strain>
    </source>
</reference>
<dbReference type="PANTHER" id="PTHR20531:SF1">
    <property type="entry name" value="N-ALPHA-ACETYLTRANSFERASE 40"/>
    <property type="match status" value="1"/>
</dbReference>
<dbReference type="EMBL" id="JH598269">
    <property type="status" value="NOT_ANNOTATED_CDS"/>
    <property type="molecule type" value="Genomic_DNA"/>
</dbReference>
<dbReference type="Pfam" id="PF00583">
    <property type="entry name" value="Acetyltransf_1"/>
    <property type="match status" value="1"/>
</dbReference>
<proteinExistence type="inferred from homology"/>
<keyword evidence="8" id="KW-0539">Nucleus</keyword>
<organism evidence="13 14">
    <name type="scientific">Hyaloperonospora arabidopsidis (strain Emoy2)</name>
    <name type="common">Downy mildew agent</name>
    <name type="synonym">Peronospora arabidopsidis</name>
    <dbReference type="NCBI Taxonomy" id="559515"/>
    <lineage>
        <taxon>Eukaryota</taxon>
        <taxon>Sar</taxon>
        <taxon>Stramenopiles</taxon>
        <taxon>Oomycota</taxon>
        <taxon>Peronosporomycetes</taxon>
        <taxon>Peronosporales</taxon>
        <taxon>Peronosporaceae</taxon>
        <taxon>Hyaloperonospora</taxon>
    </lineage>
</organism>
<dbReference type="PANTHER" id="PTHR20531">
    <property type="entry name" value="N-ALPHA-ACETYLTRANSFERASE 40"/>
    <property type="match status" value="1"/>
</dbReference>
<comment type="catalytic activity">
    <reaction evidence="10">
        <text>N-terminal L-seryl-[histone H2A] + acetyl-CoA = N-terminal N(alpha)-acetyl-L-seryl-[histone H2A] + CoA + H(+)</text>
        <dbReference type="Rhea" id="RHEA:50600"/>
        <dbReference type="Rhea" id="RHEA-COMP:12742"/>
        <dbReference type="Rhea" id="RHEA-COMP:12744"/>
        <dbReference type="ChEBI" id="CHEBI:15378"/>
        <dbReference type="ChEBI" id="CHEBI:57287"/>
        <dbReference type="ChEBI" id="CHEBI:57288"/>
        <dbReference type="ChEBI" id="CHEBI:64738"/>
        <dbReference type="ChEBI" id="CHEBI:83690"/>
        <dbReference type="EC" id="2.3.1.257"/>
    </reaction>
</comment>
<dbReference type="EC" id="2.3.1.257" evidence="4"/>
<evidence type="ECO:0000256" key="11">
    <source>
        <dbReference type="ARBA" id="ARBA00049524"/>
    </source>
</evidence>
<dbReference type="Gene3D" id="3.40.630.30">
    <property type="match status" value="1"/>
</dbReference>
<evidence type="ECO:0000256" key="4">
    <source>
        <dbReference type="ARBA" id="ARBA00012950"/>
    </source>
</evidence>
<dbReference type="GO" id="GO:0010485">
    <property type="term" value="F:histone H4 acetyltransferase activity"/>
    <property type="evidence" value="ECO:0007669"/>
    <property type="project" value="InterPro"/>
</dbReference>
<comment type="similarity">
    <text evidence="3">Belongs to the acetyltransferase family. NAA40 subfamily.</text>
</comment>
<reference evidence="13" key="2">
    <citation type="submission" date="2015-06" db="UniProtKB">
        <authorList>
            <consortium name="EnsemblProtists"/>
        </authorList>
    </citation>
    <scope>IDENTIFICATION</scope>
    <source>
        <strain evidence="13">Emoy2</strain>
    </source>
</reference>
<dbReference type="InterPro" id="IPR016181">
    <property type="entry name" value="Acyl_CoA_acyltransferase"/>
</dbReference>
<dbReference type="GO" id="GO:0005634">
    <property type="term" value="C:nucleus"/>
    <property type="evidence" value="ECO:0007669"/>
    <property type="project" value="UniProtKB-SubCell"/>
</dbReference>
<evidence type="ECO:0000256" key="1">
    <source>
        <dbReference type="ARBA" id="ARBA00004123"/>
    </source>
</evidence>
<evidence type="ECO:0000256" key="2">
    <source>
        <dbReference type="ARBA" id="ARBA00004496"/>
    </source>
</evidence>
<evidence type="ECO:0000256" key="10">
    <source>
        <dbReference type="ARBA" id="ARBA00047821"/>
    </source>
</evidence>
<keyword evidence="7" id="KW-0808">Transferase</keyword>
<sequence length="147" mass="16979">MEISYQASNWGYDSRAKREELFADEARYLLVYDESIQALHPLKPLVGFVHFRFLDDDGALVLYLYEIQLAAKVQRQGLGKFLMILLLLVAKKHGMELMVLTVFKRNAGAMRFYTERMGFKIDETSPSACRDDSQDYEILSKSIAKKK</sequence>
<keyword evidence="9" id="KW-0012">Acyltransferase</keyword>